<dbReference type="Proteomes" id="UP001320876">
    <property type="component" value="Unassembled WGS sequence"/>
</dbReference>
<evidence type="ECO:0000256" key="1">
    <source>
        <dbReference type="SAM" id="MobiDB-lite"/>
    </source>
</evidence>
<dbReference type="EMBL" id="JAPDDT010000013">
    <property type="protein sequence ID" value="MCW1925259.1"/>
    <property type="molecule type" value="Genomic_DNA"/>
</dbReference>
<dbReference type="Gene3D" id="3.30.910.20">
    <property type="entry name" value="Skp domain"/>
    <property type="match status" value="1"/>
</dbReference>
<dbReference type="InterPro" id="IPR005632">
    <property type="entry name" value="Chaperone_Skp"/>
</dbReference>
<dbReference type="RefSeq" id="WP_264489367.1">
    <property type="nucleotide sequence ID" value="NZ_JAPDDT010000013.1"/>
</dbReference>
<accession>A0ABT3GP10</accession>
<keyword evidence="2" id="KW-0732">Signal</keyword>
<protein>
    <submittedName>
        <fullName evidence="3">OmpH family outer membrane protein</fullName>
    </submittedName>
</protein>
<dbReference type="SUPFAM" id="SSF111384">
    <property type="entry name" value="OmpH-like"/>
    <property type="match status" value="1"/>
</dbReference>
<keyword evidence="4" id="KW-1185">Reference proteome</keyword>
<feature type="compositionally biased region" description="Pro residues" evidence="1">
    <location>
        <begin position="186"/>
        <end position="204"/>
    </location>
</feature>
<organism evidence="3 4">
    <name type="scientific">Luteolibacter arcticus</name>
    <dbReference type="NCBI Taxonomy" id="1581411"/>
    <lineage>
        <taxon>Bacteria</taxon>
        <taxon>Pseudomonadati</taxon>
        <taxon>Verrucomicrobiota</taxon>
        <taxon>Verrucomicrobiia</taxon>
        <taxon>Verrucomicrobiales</taxon>
        <taxon>Verrucomicrobiaceae</taxon>
        <taxon>Luteolibacter</taxon>
    </lineage>
</organism>
<name>A0ABT3GP10_9BACT</name>
<dbReference type="InterPro" id="IPR024930">
    <property type="entry name" value="Skp_dom_sf"/>
</dbReference>
<evidence type="ECO:0000313" key="4">
    <source>
        <dbReference type="Proteomes" id="UP001320876"/>
    </source>
</evidence>
<feature type="signal peptide" evidence="2">
    <location>
        <begin position="1"/>
        <end position="19"/>
    </location>
</feature>
<feature type="chain" id="PRO_5045996443" evidence="2">
    <location>
        <begin position="20"/>
        <end position="213"/>
    </location>
</feature>
<gene>
    <name evidence="3" type="ORF">OKA05_22050</name>
</gene>
<reference evidence="3 4" key="1">
    <citation type="submission" date="2022-10" db="EMBL/GenBank/DDBJ databases">
        <title>Luteolibacter arcticus strain CCTCC AB 2014275, whole genome shotgun sequencing project.</title>
        <authorList>
            <person name="Zhao G."/>
            <person name="Shen L."/>
        </authorList>
    </citation>
    <scope>NUCLEOTIDE SEQUENCE [LARGE SCALE GENOMIC DNA]</scope>
    <source>
        <strain evidence="3 4">CCTCC AB 2014275</strain>
    </source>
</reference>
<dbReference type="Pfam" id="PF03938">
    <property type="entry name" value="OmpH"/>
    <property type="match status" value="1"/>
</dbReference>
<proteinExistence type="predicted"/>
<sequence>MMKVAAAFALALSAAAADAQAPRVAVVRVSDVFNKLDSTVKATEQTNARKAQINSDSRLVTYNELYKDLQLRRKALEENPPKIDAETRKRLAREYTIKLQEAKSVLEDFESFRSEKTREIDSEMVAGMKQRLALIHATAEKLAKEEGFDWVLDASGNTNTGVPLLLYAKKANDLTDRVLAALGPAASPPPTTNPPPPKPAPAPKNPLATGKNR</sequence>
<comment type="caution">
    <text evidence="3">The sequence shown here is derived from an EMBL/GenBank/DDBJ whole genome shotgun (WGS) entry which is preliminary data.</text>
</comment>
<feature type="region of interest" description="Disordered" evidence="1">
    <location>
        <begin position="179"/>
        <end position="213"/>
    </location>
</feature>
<evidence type="ECO:0000313" key="3">
    <source>
        <dbReference type="EMBL" id="MCW1925259.1"/>
    </source>
</evidence>
<dbReference type="SMART" id="SM00935">
    <property type="entry name" value="OmpH"/>
    <property type="match status" value="1"/>
</dbReference>
<evidence type="ECO:0000256" key="2">
    <source>
        <dbReference type="SAM" id="SignalP"/>
    </source>
</evidence>